<name>A0A3S5DDV9_SALET</name>
<evidence type="ECO:0000256" key="1">
    <source>
        <dbReference type="SAM" id="Phobius"/>
    </source>
</evidence>
<dbReference type="Pfam" id="PF13347">
    <property type="entry name" value="MFS_2"/>
    <property type="match status" value="1"/>
</dbReference>
<protein>
    <submittedName>
        <fullName evidence="2">Putative membrane protein</fullName>
    </submittedName>
</protein>
<sequence length="109" mass="12152">MFITPDMAYMAKLAWAYGTYILMTLVYTAITIPYISMIGVITSDPVERLSANGYRFVDDQDCRFLVTIVVPMLAVWLGQGNKALGYQFFDGADGGDGRLAVYLLFSYHA</sequence>
<proteinExistence type="predicted"/>
<dbReference type="Proteomes" id="UP000273655">
    <property type="component" value="Chromosome 1"/>
</dbReference>
<feature type="transmembrane region" description="Helical" evidence="1">
    <location>
        <begin position="20"/>
        <end position="41"/>
    </location>
</feature>
<evidence type="ECO:0000313" key="3">
    <source>
        <dbReference type="Proteomes" id="UP000273655"/>
    </source>
</evidence>
<accession>A0A3S5DDV9</accession>
<keyword evidence="1" id="KW-0812">Transmembrane</keyword>
<organism evidence="2 3">
    <name type="scientific">Salmonella enterica I</name>
    <dbReference type="NCBI Taxonomy" id="59201"/>
    <lineage>
        <taxon>Bacteria</taxon>
        <taxon>Pseudomonadati</taxon>
        <taxon>Pseudomonadota</taxon>
        <taxon>Gammaproteobacteria</taxon>
        <taxon>Enterobacterales</taxon>
        <taxon>Enterobacteriaceae</taxon>
        <taxon>Salmonella</taxon>
    </lineage>
</organism>
<keyword evidence="1" id="KW-0472">Membrane</keyword>
<dbReference type="AlphaFoldDB" id="A0A3S5DDV9"/>
<reference evidence="2 3" key="1">
    <citation type="submission" date="2018-12" db="EMBL/GenBank/DDBJ databases">
        <authorList>
            <consortium name="Pathogen Informatics"/>
        </authorList>
    </citation>
    <scope>NUCLEOTIDE SEQUENCE [LARGE SCALE GENOMIC DNA]</scope>
    <source>
        <strain evidence="2 3">NCTC8271</strain>
    </source>
</reference>
<gene>
    <name evidence="2" type="primary">STY3806_1</name>
    <name evidence="2" type="ORF">NCTC8271_05601</name>
</gene>
<dbReference type="EMBL" id="LR134148">
    <property type="protein sequence ID" value="VEA43904.1"/>
    <property type="molecule type" value="Genomic_DNA"/>
</dbReference>
<keyword evidence="1" id="KW-1133">Transmembrane helix</keyword>
<evidence type="ECO:0000313" key="2">
    <source>
        <dbReference type="EMBL" id="VEA43904.1"/>
    </source>
</evidence>